<keyword evidence="5" id="KW-1185">Reference proteome</keyword>
<dbReference type="AlphaFoldDB" id="A0A1H6EHS4"/>
<evidence type="ECO:0000313" key="4">
    <source>
        <dbReference type="EMBL" id="SFC80269.1"/>
    </source>
</evidence>
<sequence>MIGWLLATAGTAALGSFFPLVNIELYLLGVVSTVDGVSWWAFGLAAAVGQVAGKTLFYFAGRGGFALGERLLKRLEAKRKGSRWAGWFEKFHQRTVERPWWGLGVLALTAIPGIPPYSLMCLLSGAAGLPLLGFLAASLLGRSAHFLIVAGAPELLHWLPAALGS</sequence>
<accession>A0A1I1M4B5</accession>
<dbReference type="Proteomes" id="UP000236729">
    <property type="component" value="Unassembled WGS sequence"/>
</dbReference>
<feature type="transmembrane region" description="Helical" evidence="1">
    <location>
        <begin position="100"/>
        <end position="117"/>
    </location>
</feature>
<reference evidence="5 6" key="1">
    <citation type="submission" date="2016-10" db="EMBL/GenBank/DDBJ databases">
        <authorList>
            <person name="Varghese N."/>
            <person name="Submissions S."/>
        </authorList>
    </citation>
    <scope>NUCLEOTIDE SEQUENCE [LARGE SCALE GENOMIC DNA]</scope>
    <source>
        <strain evidence="6">ATCC 20501</strain>
        <strain evidence="4 5">CGMCC 4.3529</strain>
    </source>
</reference>
<feature type="transmembrane region" description="Helical" evidence="1">
    <location>
        <begin position="39"/>
        <end position="60"/>
    </location>
</feature>
<keyword evidence="1" id="KW-0812">Transmembrane</keyword>
<dbReference type="RefSeq" id="WP_093348014.1">
    <property type="nucleotide sequence ID" value="NZ_FNVB01000014.1"/>
</dbReference>
<name>A0A1H6EHS4_9PSEU</name>
<evidence type="ECO:0000313" key="6">
    <source>
        <dbReference type="Proteomes" id="UP000236729"/>
    </source>
</evidence>
<keyword evidence="1" id="KW-0472">Membrane</keyword>
<evidence type="ECO:0000313" key="3">
    <source>
        <dbReference type="EMBL" id="SEG97370.1"/>
    </source>
</evidence>
<dbReference type="Proteomes" id="UP000199690">
    <property type="component" value="Unassembled WGS sequence"/>
</dbReference>
<evidence type="ECO:0000313" key="5">
    <source>
        <dbReference type="Proteomes" id="UP000199690"/>
    </source>
</evidence>
<dbReference type="Pfam" id="PF09335">
    <property type="entry name" value="VTT_dom"/>
    <property type="match status" value="1"/>
</dbReference>
<dbReference type="InterPro" id="IPR032816">
    <property type="entry name" value="VTT_dom"/>
</dbReference>
<dbReference type="EMBL" id="FNVB01000014">
    <property type="protein sequence ID" value="SEG97370.1"/>
    <property type="molecule type" value="Genomic_DNA"/>
</dbReference>
<evidence type="ECO:0000256" key="1">
    <source>
        <dbReference type="SAM" id="Phobius"/>
    </source>
</evidence>
<evidence type="ECO:0000259" key="2">
    <source>
        <dbReference type="Pfam" id="PF09335"/>
    </source>
</evidence>
<accession>A0A1H6EHS4</accession>
<proteinExistence type="predicted"/>
<protein>
    <submittedName>
        <fullName evidence="3">Membrane protein YqaA, SNARE-associated domain</fullName>
    </submittedName>
</protein>
<feature type="transmembrane region" description="Helical" evidence="1">
    <location>
        <begin position="123"/>
        <end position="141"/>
    </location>
</feature>
<gene>
    <name evidence="3" type="ORF">SAMN02982929_06718</name>
    <name evidence="4" type="ORF">SAMN05216506_1011735</name>
</gene>
<organism evidence="3 6">
    <name type="scientific">Saccharopolyspora kobensis</name>
    <dbReference type="NCBI Taxonomy" id="146035"/>
    <lineage>
        <taxon>Bacteria</taxon>
        <taxon>Bacillati</taxon>
        <taxon>Actinomycetota</taxon>
        <taxon>Actinomycetes</taxon>
        <taxon>Pseudonocardiales</taxon>
        <taxon>Pseudonocardiaceae</taxon>
        <taxon>Saccharopolyspora</taxon>
    </lineage>
</organism>
<feature type="domain" description="VTT" evidence="2">
    <location>
        <begin position="29"/>
        <end position="150"/>
    </location>
</feature>
<keyword evidence="1" id="KW-1133">Transmembrane helix</keyword>
<dbReference type="EMBL" id="FOME01000001">
    <property type="protein sequence ID" value="SFC80269.1"/>
    <property type="molecule type" value="Genomic_DNA"/>
</dbReference>
<reference evidence="3" key="2">
    <citation type="submission" date="2016-10" db="EMBL/GenBank/DDBJ databases">
        <authorList>
            <person name="de Groot N.N."/>
        </authorList>
    </citation>
    <scope>NUCLEOTIDE SEQUENCE [LARGE SCALE GENOMIC DNA]</scope>
    <source>
        <strain evidence="3">ATCC 20501</strain>
    </source>
</reference>